<reference evidence="1 2" key="1">
    <citation type="journal article" date="2017" name="Front. Microbiol.">
        <title>Comparative Genomic Analysis of the Class Epsilonproteobacteria and Proposed Reclassification to Epsilonbacteraeota (phyl. nov.).</title>
        <authorList>
            <person name="Waite D.W."/>
            <person name="Vanwonterghem I."/>
            <person name="Rinke C."/>
            <person name="Parks D.H."/>
            <person name="Zhang Y."/>
            <person name="Takai K."/>
            <person name="Sievert S.M."/>
            <person name="Simon J."/>
            <person name="Campbell B.J."/>
            <person name="Hanson T.E."/>
            <person name="Woyke T."/>
            <person name="Klotz M.G."/>
            <person name="Hugenholtz P."/>
        </authorList>
    </citation>
    <scope>NUCLEOTIDE SEQUENCE [LARGE SCALE GENOMIC DNA]</scope>
    <source>
        <strain evidence="1">UBA12443</strain>
    </source>
</reference>
<sequence>FEHLLEEIIAKARLKGAKILTWYQSPNGRTVIEIYGKLPIFYLSRHAAIDSIIHQYNLISQYRHLYQSATQKFKLLTVETTGQEHKVSTTSKAIYECEIVFGNMDNELTASTRRKLYAALEKINASERMSPSEFYLFQNVLIDHFRDKVIEARSTKKKKQLQMFLRFLKEISHSDIE</sequence>
<comment type="caution">
    <text evidence="1">The sequence shown here is derived from an EMBL/GenBank/DDBJ whole genome shotgun (WGS) entry which is preliminary data.</text>
</comment>
<evidence type="ECO:0000313" key="2">
    <source>
        <dbReference type="Proteomes" id="UP000228859"/>
    </source>
</evidence>
<feature type="non-terminal residue" evidence="1">
    <location>
        <position position="1"/>
    </location>
</feature>
<dbReference type="Proteomes" id="UP000228859">
    <property type="component" value="Unassembled WGS sequence"/>
</dbReference>
<dbReference type="EMBL" id="DLUI01000070">
    <property type="protein sequence ID" value="DAB38664.1"/>
    <property type="molecule type" value="Genomic_DNA"/>
</dbReference>
<dbReference type="AlphaFoldDB" id="A0A2D3WLS5"/>
<protein>
    <submittedName>
        <fullName evidence="1">Uncharacterized protein</fullName>
    </submittedName>
</protein>
<gene>
    <name evidence="1" type="ORF">CFH83_04760</name>
</gene>
<organism evidence="1 2">
    <name type="scientific">Sulfuricurvum kujiense</name>
    <dbReference type="NCBI Taxonomy" id="148813"/>
    <lineage>
        <taxon>Bacteria</taxon>
        <taxon>Pseudomonadati</taxon>
        <taxon>Campylobacterota</taxon>
        <taxon>Epsilonproteobacteria</taxon>
        <taxon>Campylobacterales</taxon>
        <taxon>Sulfurimonadaceae</taxon>
        <taxon>Sulfuricurvum</taxon>
    </lineage>
</organism>
<dbReference type="RefSeq" id="WP_303662940.1">
    <property type="nucleotide sequence ID" value="NZ_DLUI01000070.1"/>
</dbReference>
<proteinExistence type="predicted"/>
<evidence type="ECO:0000313" key="1">
    <source>
        <dbReference type="EMBL" id="DAB38664.1"/>
    </source>
</evidence>
<name>A0A2D3WLS5_9BACT</name>
<accession>A0A2D3WLS5</accession>